<sequence>MHLRRSVVMQWNAWGLRGHLSDFGQRVHKYRFPVRVICFAILIFPEAKKRSQGKTCENVMVCGVVTATSMCDVQLAPAIENFKVVFADVPRPSLTVLYDLRPRRSEGTGPPKHTPKKLLFPFYPKLRKCTSTRIQVSRHGGSLVMMLGCRPQRLGFDPGLCGGISMETKC</sequence>
<keyword evidence="2" id="KW-1185">Reference proteome</keyword>
<comment type="caution">
    <text evidence="1">The sequence shown here is derived from an EMBL/GenBank/DDBJ whole genome shotgun (WGS) entry which is preliminary data.</text>
</comment>
<reference evidence="1 2" key="1">
    <citation type="journal article" date="2023" name="Arcadia Sci">
        <title>De novo assembly of a long-read Amblyomma americanum tick genome.</title>
        <authorList>
            <person name="Chou S."/>
            <person name="Poskanzer K.E."/>
            <person name="Rollins M."/>
            <person name="Thuy-Boun P.S."/>
        </authorList>
    </citation>
    <scope>NUCLEOTIDE SEQUENCE [LARGE SCALE GENOMIC DNA]</scope>
    <source>
        <strain evidence="1">F_SG_1</strain>
        <tissue evidence="1">Salivary glands</tissue>
    </source>
</reference>
<organism evidence="1 2">
    <name type="scientific">Amblyomma americanum</name>
    <name type="common">Lone star tick</name>
    <dbReference type="NCBI Taxonomy" id="6943"/>
    <lineage>
        <taxon>Eukaryota</taxon>
        <taxon>Metazoa</taxon>
        <taxon>Ecdysozoa</taxon>
        <taxon>Arthropoda</taxon>
        <taxon>Chelicerata</taxon>
        <taxon>Arachnida</taxon>
        <taxon>Acari</taxon>
        <taxon>Parasitiformes</taxon>
        <taxon>Ixodida</taxon>
        <taxon>Ixodoidea</taxon>
        <taxon>Ixodidae</taxon>
        <taxon>Amblyomminae</taxon>
        <taxon>Amblyomma</taxon>
    </lineage>
</organism>
<evidence type="ECO:0000313" key="2">
    <source>
        <dbReference type="Proteomes" id="UP001321473"/>
    </source>
</evidence>
<dbReference type="EMBL" id="JARKHS020010992">
    <property type="protein sequence ID" value="KAK8778230.1"/>
    <property type="molecule type" value="Genomic_DNA"/>
</dbReference>
<protein>
    <submittedName>
        <fullName evidence="1">Uncharacterized protein</fullName>
    </submittedName>
</protein>
<dbReference type="AlphaFoldDB" id="A0AAQ4EU31"/>
<evidence type="ECO:0000313" key="1">
    <source>
        <dbReference type="EMBL" id="KAK8778230.1"/>
    </source>
</evidence>
<accession>A0AAQ4EU31</accession>
<name>A0AAQ4EU31_AMBAM</name>
<gene>
    <name evidence="1" type="ORF">V5799_020429</name>
</gene>
<proteinExistence type="predicted"/>
<dbReference type="Proteomes" id="UP001321473">
    <property type="component" value="Unassembled WGS sequence"/>
</dbReference>